<evidence type="ECO:0000313" key="3">
    <source>
        <dbReference type="Proteomes" id="UP001595713"/>
    </source>
</evidence>
<reference evidence="3" key="1">
    <citation type="journal article" date="2019" name="Int. J. Syst. Evol. Microbiol.">
        <title>The Global Catalogue of Microorganisms (GCM) 10K type strain sequencing project: providing services to taxonomists for standard genome sequencing and annotation.</title>
        <authorList>
            <consortium name="The Broad Institute Genomics Platform"/>
            <consortium name="The Broad Institute Genome Sequencing Center for Infectious Disease"/>
            <person name="Wu L."/>
            <person name="Ma J."/>
        </authorList>
    </citation>
    <scope>NUCLEOTIDE SEQUENCE [LARGE SCALE GENOMIC DNA]</scope>
    <source>
        <strain evidence="3">KCTC 42739</strain>
    </source>
</reference>
<feature type="transmembrane region" description="Helical" evidence="1">
    <location>
        <begin position="74"/>
        <end position="96"/>
    </location>
</feature>
<protein>
    <submittedName>
        <fullName evidence="2">YggT family protein</fullName>
    </submittedName>
</protein>
<keyword evidence="1" id="KW-0472">Membrane</keyword>
<evidence type="ECO:0000256" key="1">
    <source>
        <dbReference type="SAM" id="Phobius"/>
    </source>
</evidence>
<proteinExistence type="predicted"/>
<keyword evidence="3" id="KW-1185">Reference proteome</keyword>
<keyword evidence="1" id="KW-1133">Transmembrane helix</keyword>
<keyword evidence="1" id="KW-0812">Transmembrane</keyword>
<feature type="transmembrane region" description="Helical" evidence="1">
    <location>
        <begin position="12"/>
        <end position="34"/>
    </location>
</feature>
<accession>A0ABV7SS03</accession>
<dbReference type="RefSeq" id="WP_261293826.1">
    <property type="nucleotide sequence ID" value="NZ_JANQBK010000004.1"/>
</dbReference>
<dbReference type="EMBL" id="JBHRXP010000001">
    <property type="protein sequence ID" value="MFC3578764.1"/>
    <property type="molecule type" value="Genomic_DNA"/>
</dbReference>
<organism evidence="2 3">
    <name type="scientific">Sphingomonas hylomeconis</name>
    <dbReference type="NCBI Taxonomy" id="1395958"/>
    <lineage>
        <taxon>Bacteria</taxon>
        <taxon>Pseudomonadati</taxon>
        <taxon>Pseudomonadota</taxon>
        <taxon>Alphaproteobacteria</taxon>
        <taxon>Sphingomonadales</taxon>
        <taxon>Sphingomonadaceae</taxon>
        <taxon>Sphingomonas</taxon>
    </lineage>
</organism>
<comment type="caution">
    <text evidence="2">The sequence shown here is derived from an EMBL/GenBank/DDBJ whole genome shotgun (WGS) entry which is preliminary data.</text>
</comment>
<name>A0ABV7SS03_9SPHN</name>
<dbReference type="InterPro" id="IPR003425">
    <property type="entry name" value="CCB3/YggT"/>
</dbReference>
<gene>
    <name evidence="2" type="ORF">ACFONA_01190</name>
</gene>
<sequence length="102" mass="11652">MIVILQIVQVLLNVVWWIIVVQAILSWLIAFNVINTQSDAVRTVWEALRRITEPLYRPIRRILPDFGALDLSPLVVLLILYILMTIVIPNLAMAFYTPALAV</sequence>
<dbReference type="Pfam" id="PF02325">
    <property type="entry name" value="CCB3_YggT"/>
    <property type="match status" value="1"/>
</dbReference>
<evidence type="ECO:0000313" key="2">
    <source>
        <dbReference type="EMBL" id="MFC3578764.1"/>
    </source>
</evidence>
<dbReference type="Proteomes" id="UP001595713">
    <property type="component" value="Unassembled WGS sequence"/>
</dbReference>